<feature type="domain" description="Sulfatase N-terminal" evidence="6">
    <location>
        <begin position="2"/>
        <end position="319"/>
    </location>
</feature>
<evidence type="ECO:0000256" key="1">
    <source>
        <dbReference type="ARBA" id="ARBA00001913"/>
    </source>
</evidence>
<dbReference type="OrthoDB" id="103349at2759"/>
<comment type="cofactor">
    <cofactor evidence="1">
        <name>Ca(2+)</name>
        <dbReference type="ChEBI" id="CHEBI:29108"/>
    </cofactor>
</comment>
<dbReference type="PANTHER" id="PTHR42693">
    <property type="entry name" value="ARYLSULFATASE FAMILY MEMBER"/>
    <property type="match status" value="1"/>
</dbReference>
<dbReference type="EMBL" id="OC922520">
    <property type="protein sequence ID" value="CAD7654236.1"/>
    <property type="molecule type" value="Genomic_DNA"/>
</dbReference>
<evidence type="ECO:0000313" key="7">
    <source>
        <dbReference type="EMBL" id="CAD7654236.1"/>
    </source>
</evidence>
<dbReference type="InterPro" id="IPR050738">
    <property type="entry name" value="Sulfatase"/>
</dbReference>
<accession>A0A7R9QQK4</accession>
<dbReference type="GO" id="GO:0004065">
    <property type="term" value="F:arylsulfatase activity"/>
    <property type="evidence" value="ECO:0007669"/>
    <property type="project" value="TreeGrafter"/>
</dbReference>
<evidence type="ECO:0000256" key="5">
    <source>
        <dbReference type="ARBA" id="ARBA00022837"/>
    </source>
</evidence>
<proteinExistence type="inferred from homology"/>
<organism evidence="7">
    <name type="scientific">Oppiella nova</name>
    <dbReference type="NCBI Taxonomy" id="334625"/>
    <lineage>
        <taxon>Eukaryota</taxon>
        <taxon>Metazoa</taxon>
        <taxon>Ecdysozoa</taxon>
        <taxon>Arthropoda</taxon>
        <taxon>Chelicerata</taxon>
        <taxon>Arachnida</taxon>
        <taxon>Acari</taxon>
        <taxon>Acariformes</taxon>
        <taxon>Sarcoptiformes</taxon>
        <taxon>Oribatida</taxon>
        <taxon>Brachypylina</taxon>
        <taxon>Oppioidea</taxon>
        <taxon>Oppiidae</taxon>
        <taxon>Oppiella</taxon>
    </lineage>
</organism>
<keyword evidence="5" id="KW-0106">Calcium</keyword>
<dbReference type="PROSITE" id="PS00523">
    <property type="entry name" value="SULFATASE_1"/>
    <property type="match status" value="1"/>
</dbReference>
<evidence type="ECO:0000256" key="2">
    <source>
        <dbReference type="ARBA" id="ARBA00008779"/>
    </source>
</evidence>
<keyword evidence="4" id="KW-0378">Hydrolase</keyword>
<dbReference type="Pfam" id="PF14707">
    <property type="entry name" value="Sulfatase_C"/>
    <property type="match status" value="1"/>
</dbReference>
<keyword evidence="8" id="KW-1185">Reference proteome</keyword>
<dbReference type="Gene3D" id="3.30.1120.10">
    <property type="match status" value="1"/>
</dbReference>
<dbReference type="Proteomes" id="UP000728032">
    <property type="component" value="Unassembled WGS sequence"/>
</dbReference>
<name>A0A7R9QQK4_9ACAR</name>
<dbReference type="AlphaFoldDB" id="A0A7R9QQK4"/>
<evidence type="ECO:0000259" key="6">
    <source>
        <dbReference type="Pfam" id="PF00884"/>
    </source>
</evidence>
<sequence length="486" mass="55383">MLMDDMGWGDLGINGDPARETPNLDAMAREGMLFTDFYTANPLCSPSRASLLTGRLPIRNGFYTDNIHARNSYTPQEIVGGISDWEILLPELLAENGYRNKIVGKWHLGHQKQYLPLRHGFHEFFGSTNCHFGPYDNKSRPNIAFFRDDHMIGRYFENIKIDKNQQISDLSQSYIKEAINFITTQSDPFFLYWTPDSLHAPTFRSVPYIGSSSRSSSYGDALRELDAGIGKILDTIKQNQTLANNTFVFFTSDNGAALVSTTDAGSNGPLLCGKQTTFEGGVREPAIGWWPSRIPHSTVSRQSATIMDLFRTIFSITDIPMPIDREYDSYDLSPVLFANKRIDTNIYYYRGNQLMAVRNGDYKSHFWTFTNPLEQFKTGINFCPANFIKSITTHALTNYTQSPKLFHMIRDPGERYPIPENSIEYKSVIHKYINLYNKHISNTIPGKPLLNWCDKAVMHWSPPGCEALNMCLPVPQSKPYRCDWPH</sequence>
<comment type="similarity">
    <text evidence="2">Belongs to the sulfatase family.</text>
</comment>
<evidence type="ECO:0000256" key="4">
    <source>
        <dbReference type="ARBA" id="ARBA00022801"/>
    </source>
</evidence>
<keyword evidence="3" id="KW-0479">Metal-binding</keyword>
<evidence type="ECO:0000256" key="3">
    <source>
        <dbReference type="ARBA" id="ARBA00022723"/>
    </source>
</evidence>
<dbReference type="InterPro" id="IPR024607">
    <property type="entry name" value="Sulfatase_CS"/>
</dbReference>
<dbReference type="Gene3D" id="3.40.720.10">
    <property type="entry name" value="Alkaline Phosphatase, subunit A"/>
    <property type="match status" value="1"/>
</dbReference>
<protein>
    <recommendedName>
        <fullName evidence="6">Sulfatase N-terminal domain-containing protein</fullName>
    </recommendedName>
</protein>
<dbReference type="PANTHER" id="PTHR42693:SF47">
    <property type="entry name" value="N-ACETYLGALACTOSAMINE-6-SULFATASE"/>
    <property type="match status" value="1"/>
</dbReference>
<dbReference type="EMBL" id="CAJPVJ010007695">
    <property type="protein sequence ID" value="CAG2171423.1"/>
    <property type="molecule type" value="Genomic_DNA"/>
</dbReference>
<dbReference type="InterPro" id="IPR000917">
    <property type="entry name" value="Sulfatase_N"/>
</dbReference>
<dbReference type="Pfam" id="PF00884">
    <property type="entry name" value="Sulfatase"/>
    <property type="match status" value="1"/>
</dbReference>
<evidence type="ECO:0000313" key="8">
    <source>
        <dbReference type="Proteomes" id="UP000728032"/>
    </source>
</evidence>
<dbReference type="SUPFAM" id="SSF53649">
    <property type="entry name" value="Alkaline phosphatase-like"/>
    <property type="match status" value="1"/>
</dbReference>
<reference evidence="7" key="1">
    <citation type="submission" date="2020-11" db="EMBL/GenBank/DDBJ databases">
        <authorList>
            <person name="Tran Van P."/>
        </authorList>
    </citation>
    <scope>NUCLEOTIDE SEQUENCE</scope>
</reference>
<gene>
    <name evidence="7" type="ORF">ONB1V03_LOCUS10886</name>
</gene>
<dbReference type="InterPro" id="IPR017850">
    <property type="entry name" value="Alkaline_phosphatase_core_sf"/>
</dbReference>
<dbReference type="GO" id="GO:0046872">
    <property type="term" value="F:metal ion binding"/>
    <property type="evidence" value="ECO:0007669"/>
    <property type="project" value="UniProtKB-KW"/>
</dbReference>